<name>A0A7W9LI64_9ACTN</name>
<proteinExistence type="predicted"/>
<keyword evidence="1" id="KW-1133">Transmembrane helix</keyword>
<keyword evidence="1" id="KW-0812">Transmembrane</keyword>
<organism evidence="2 3">
    <name type="scientific">Nonomuraea jabiensis</name>
    <dbReference type="NCBI Taxonomy" id="882448"/>
    <lineage>
        <taxon>Bacteria</taxon>
        <taxon>Bacillati</taxon>
        <taxon>Actinomycetota</taxon>
        <taxon>Actinomycetes</taxon>
        <taxon>Streptosporangiales</taxon>
        <taxon>Streptosporangiaceae</taxon>
        <taxon>Nonomuraea</taxon>
    </lineage>
</organism>
<dbReference type="RefSeq" id="WP_185077538.1">
    <property type="nucleotide sequence ID" value="NZ_JACHMB010000001.1"/>
</dbReference>
<feature type="transmembrane region" description="Helical" evidence="1">
    <location>
        <begin position="49"/>
        <end position="69"/>
    </location>
</feature>
<gene>
    <name evidence="2" type="ORF">HD596_011374</name>
</gene>
<evidence type="ECO:0000313" key="2">
    <source>
        <dbReference type="EMBL" id="MBB5784618.1"/>
    </source>
</evidence>
<keyword evidence="3" id="KW-1185">Reference proteome</keyword>
<dbReference type="Proteomes" id="UP000579153">
    <property type="component" value="Unassembled WGS sequence"/>
</dbReference>
<comment type="caution">
    <text evidence="2">The sequence shown here is derived from an EMBL/GenBank/DDBJ whole genome shotgun (WGS) entry which is preliminary data.</text>
</comment>
<dbReference type="EMBL" id="JACHMB010000001">
    <property type="protein sequence ID" value="MBB5784618.1"/>
    <property type="molecule type" value="Genomic_DNA"/>
</dbReference>
<evidence type="ECO:0000313" key="3">
    <source>
        <dbReference type="Proteomes" id="UP000579153"/>
    </source>
</evidence>
<feature type="transmembrane region" description="Helical" evidence="1">
    <location>
        <begin position="21"/>
        <end position="43"/>
    </location>
</feature>
<sequence length="81" mass="8687">MAETKKGAERADASSAVVPRVIGSLAAVGGFALAILELARHPINPELPWLAVFLVMVLAGVGLRIEAAIRDGRDRRERRTL</sequence>
<reference evidence="2 3" key="1">
    <citation type="submission" date="2020-08" db="EMBL/GenBank/DDBJ databases">
        <title>Sequencing the genomes of 1000 actinobacteria strains.</title>
        <authorList>
            <person name="Klenk H.-P."/>
        </authorList>
    </citation>
    <scope>NUCLEOTIDE SEQUENCE [LARGE SCALE GENOMIC DNA]</scope>
    <source>
        <strain evidence="2 3">DSM 45507</strain>
    </source>
</reference>
<dbReference type="AlphaFoldDB" id="A0A7W9LI64"/>
<keyword evidence="1" id="KW-0472">Membrane</keyword>
<protein>
    <submittedName>
        <fullName evidence="2">Uncharacterized protein</fullName>
    </submittedName>
</protein>
<accession>A0A7W9LI64</accession>
<evidence type="ECO:0000256" key="1">
    <source>
        <dbReference type="SAM" id="Phobius"/>
    </source>
</evidence>